<dbReference type="Gene3D" id="1.10.10.60">
    <property type="entry name" value="Homeodomain-like"/>
    <property type="match status" value="1"/>
</dbReference>
<proteinExistence type="predicted"/>
<evidence type="ECO:0000259" key="3">
    <source>
        <dbReference type="PROSITE" id="PS51294"/>
    </source>
</evidence>
<feature type="compositionally biased region" description="Low complexity" evidence="1">
    <location>
        <begin position="170"/>
        <end position="189"/>
    </location>
</feature>
<feature type="compositionally biased region" description="Gly residues" evidence="1">
    <location>
        <begin position="571"/>
        <end position="593"/>
    </location>
</feature>
<feature type="region of interest" description="Disordered" evidence="1">
    <location>
        <begin position="255"/>
        <end position="413"/>
    </location>
</feature>
<dbReference type="Pfam" id="PF00249">
    <property type="entry name" value="Myb_DNA-binding"/>
    <property type="match status" value="1"/>
</dbReference>
<dbReference type="InterPro" id="IPR017930">
    <property type="entry name" value="Myb_dom"/>
</dbReference>
<dbReference type="PROSITE" id="PS50090">
    <property type="entry name" value="MYB_LIKE"/>
    <property type="match status" value="1"/>
</dbReference>
<dbReference type="PROSITE" id="PS51294">
    <property type="entry name" value="HTH_MYB"/>
    <property type="match status" value="1"/>
</dbReference>
<comment type="caution">
    <text evidence="4">The sequence shown here is derived from an EMBL/GenBank/DDBJ whole genome shotgun (WGS) entry which is preliminary data.</text>
</comment>
<dbReference type="SUPFAM" id="SSF46689">
    <property type="entry name" value="Homeodomain-like"/>
    <property type="match status" value="1"/>
</dbReference>
<accession>A0A836BV34</accession>
<feature type="compositionally biased region" description="Gly residues" evidence="1">
    <location>
        <begin position="160"/>
        <end position="169"/>
    </location>
</feature>
<dbReference type="InterPro" id="IPR009057">
    <property type="entry name" value="Homeodomain-like_sf"/>
</dbReference>
<protein>
    <submittedName>
        <fullName evidence="4">Uncharacterized protein</fullName>
    </submittedName>
</protein>
<feature type="compositionally biased region" description="Gly residues" evidence="1">
    <location>
        <begin position="447"/>
        <end position="458"/>
    </location>
</feature>
<dbReference type="GO" id="GO:0000978">
    <property type="term" value="F:RNA polymerase II cis-regulatory region sequence-specific DNA binding"/>
    <property type="evidence" value="ECO:0007669"/>
    <property type="project" value="TreeGrafter"/>
</dbReference>
<reference evidence="4" key="1">
    <citation type="journal article" date="2020" name="bioRxiv">
        <title>Comparative genomics of Chlamydomonas.</title>
        <authorList>
            <person name="Craig R.J."/>
            <person name="Hasan A.R."/>
            <person name="Ness R.W."/>
            <person name="Keightley P.D."/>
        </authorList>
    </citation>
    <scope>NUCLEOTIDE SEQUENCE</scope>
    <source>
        <strain evidence="4">CCAP 11/70</strain>
    </source>
</reference>
<feature type="domain" description="HTH myb-type" evidence="3">
    <location>
        <begin position="12"/>
        <end position="65"/>
    </location>
</feature>
<dbReference type="InterPro" id="IPR001005">
    <property type="entry name" value="SANT/Myb"/>
</dbReference>
<feature type="region of interest" description="Disordered" evidence="1">
    <location>
        <begin position="569"/>
        <end position="607"/>
    </location>
</feature>
<dbReference type="Proteomes" id="UP000612055">
    <property type="component" value="Unassembled WGS sequence"/>
</dbReference>
<name>A0A836BV34_9CHLO</name>
<evidence type="ECO:0000313" key="5">
    <source>
        <dbReference type="Proteomes" id="UP000612055"/>
    </source>
</evidence>
<dbReference type="GO" id="GO:0005634">
    <property type="term" value="C:nucleus"/>
    <property type="evidence" value="ECO:0007669"/>
    <property type="project" value="TreeGrafter"/>
</dbReference>
<dbReference type="EMBL" id="JAEHOE010000066">
    <property type="protein sequence ID" value="KAG2490030.1"/>
    <property type="molecule type" value="Genomic_DNA"/>
</dbReference>
<evidence type="ECO:0000256" key="1">
    <source>
        <dbReference type="SAM" id="MobiDB-lite"/>
    </source>
</evidence>
<feature type="region of interest" description="Disordered" evidence="1">
    <location>
        <begin position="98"/>
        <end position="225"/>
    </location>
</feature>
<feature type="domain" description="Myb-like" evidence="2">
    <location>
        <begin position="11"/>
        <end position="61"/>
    </location>
</feature>
<dbReference type="CDD" id="cd00167">
    <property type="entry name" value="SANT"/>
    <property type="match status" value="1"/>
</dbReference>
<keyword evidence="5" id="KW-1185">Reference proteome</keyword>
<evidence type="ECO:0000313" key="4">
    <source>
        <dbReference type="EMBL" id="KAG2490030.1"/>
    </source>
</evidence>
<dbReference type="AlphaFoldDB" id="A0A836BV34"/>
<feature type="compositionally biased region" description="Basic and acidic residues" evidence="1">
    <location>
        <begin position="356"/>
        <end position="370"/>
    </location>
</feature>
<feature type="compositionally biased region" description="Low complexity" evidence="1">
    <location>
        <begin position="264"/>
        <end position="273"/>
    </location>
</feature>
<gene>
    <name evidence="4" type="ORF">HYH03_011495</name>
</gene>
<feature type="compositionally biased region" description="Low complexity" evidence="1">
    <location>
        <begin position="294"/>
        <end position="303"/>
    </location>
</feature>
<feature type="region of interest" description="Disordered" evidence="1">
    <location>
        <begin position="447"/>
        <end position="467"/>
    </location>
</feature>
<dbReference type="PANTHER" id="PTHR45614:SF150">
    <property type="entry name" value="MYB-LIKE DNA-BINDING DOMAIN CONTAINING PROTEIN, EXPRESSED"/>
    <property type="match status" value="1"/>
</dbReference>
<organism evidence="4 5">
    <name type="scientific">Edaphochlamys debaryana</name>
    <dbReference type="NCBI Taxonomy" id="47281"/>
    <lineage>
        <taxon>Eukaryota</taxon>
        <taxon>Viridiplantae</taxon>
        <taxon>Chlorophyta</taxon>
        <taxon>core chlorophytes</taxon>
        <taxon>Chlorophyceae</taxon>
        <taxon>CS clade</taxon>
        <taxon>Chlamydomonadales</taxon>
        <taxon>Chlamydomonadales incertae sedis</taxon>
        <taxon>Edaphochlamys</taxon>
    </lineage>
</organism>
<feature type="compositionally biased region" description="Low complexity" evidence="1">
    <location>
        <begin position="127"/>
        <end position="159"/>
    </location>
</feature>
<evidence type="ECO:0000259" key="2">
    <source>
        <dbReference type="PROSITE" id="PS50090"/>
    </source>
</evidence>
<dbReference type="InterPro" id="IPR050560">
    <property type="entry name" value="MYB_TF"/>
</dbReference>
<sequence length="744" mass="74665">MDDADYAPKRERPGRRRGWTSDELALLARIHALHGNKWTLIAKSFRDKTDMDVKNMFHSTLRCKSGAAAGASHTLLRAYVHAVGPTCDDEDLRKQAYEAARQQAKAGAASGSGPRARQRNKSPPTSPLSSGSEAEAGAEDSAGPSGASPRITHDSPAGAPAGGSPGIAAGGSPARRRSIPATAAATAPSVRIEPSSPVTGTAAAAAAATATASLTSAATSPGGFESAGVAQATQKMARHSLRSAPTLRNQLASLFTGPEDRSPAWHPSAAASPGDMPNRLGPSSGSFGRGSGAAAGSYGPGSAIQALQSSDRAASDSWRGRAPGAAPSWAVGAAQDADAAAPQPRSERLAVLGKRRSLDEAEDGSQRHEPQSASLRSSGSGQGAEGPATWDRPDWSAFRTSSGAGGGSVRPALGEGSFRGGGAAAAAAAPPGGWSRWSYGYDAGGGGGGSRGPGGGPSWSGNAGPLSADNMLTRPFQRLSDGLLGRGASLPPPPGSAPATFLMPSHTLASATPIDPLSLLGPAAFGRGVAGGSTDGSGAHTMPAGLSSGYDAAAGPRMALGALGQAAAFPAGGGRTSEGSGGAAGGDPGGAAGAGRNDPWPSGRASLRLPPSASALARHHALPMFATSPAVALGTSLALPPGHQDHLRSAAQGAFLTAPAQLQLHQQQQQQLQQQQQQQQQQLQQQQQMHLPVQRGPAQDGSSVGVNAAGARPSPRDLLLAPQTQQSSLWEPPSWESLMDPSVL</sequence>
<feature type="compositionally biased region" description="Low complexity" evidence="1">
    <location>
        <begin position="98"/>
        <end position="115"/>
    </location>
</feature>
<feature type="compositionally biased region" description="Low complexity" evidence="1">
    <location>
        <begin position="201"/>
        <end position="220"/>
    </location>
</feature>
<feature type="compositionally biased region" description="Low complexity" evidence="1">
    <location>
        <begin position="333"/>
        <end position="344"/>
    </location>
</feature>
<feature type="region of interest" description="Disordered" evidence="1">
    <location>
        <begin position="683"/>
        <end position="744"/>
    </location>
</feature>
<dbReference type="SMART" id="SM00717">
    <property type="entry name" value="SANT"/>
    <property type="match status" value="1"/>
</dbReference>
<dbReference type="GO" id="GO:0000981">
    <property type="term" value="F:DNA-binding transcription factor activity, RNA polymerase II-specific"/>
    <property type="evidence" value="ECO:0007669"/>
    <property type="project" value="TreeGrafter"/>
</dbReference>
<dbReference type="OrthoDB" id="2143914at2759"/>
<dbReference type="PANTHER" id="PTHR45614">
    <property type="entry name" value="MYB PROTEIN-RELATED"/>
    <property type="match status" value="1"/>
</dbReference>